<evidence type="ECO:0000313" key="4">
    <source>
        <dbReference type="EMBL" id="OEO28747.1"/>
    </source>
</evidence>
<dbReference type="OrthoDB" id="9781059at2"/>
<comment type="caution">
    <text evidence="4">The sequence shown here is derived from an EMBL/GenBank/DDBJ whole genome shotgun (WGS) entry which is preliminary data.</text>
</comment>
<gene>
    <name evidence="4" type="ORF">VW23_003065</name>
</gene>
<dbReference type="InterPro" id="IPR046947">
    <property type="entry name" value="LytR-like"/>
</dbReference>
<evidence type="ECO:0000313" key="5">
    <source>
        <dbReference type="Proteomes" id="UP000095463"/>
    </source>
</evidence>
<dbReference type="Gene3D" id="2.40.50.1020">
    <property type="entry name" value="LytTr DNA-binding domain"/>
    <property type="match status" value="1"/>
</dbReference>
<evidence type="ECO:0000259" key="3">
    <source>
        <dbReference type="PROSITE" id="PS50930"/>
    </source>
</evidence>
<dbReference type="GO" id="GO:0000156">
    <property type="term" value="F:phosphorelay response regulator activity"/>
    <property type="evidence" value="ECO:0007669"/>
    <property type="project" value="InterPro"/>
</dbReference>
<proteinExistence type="predicted"/>
<keyword evidence="2" id="KW-0812">Transmembrane</keyword>
<reference evidence="4 5" key="1">
    <citation type="journal article" date="2015" name="Genome Announc.">
        <title>Genome Assemblies of Three Soil-Associated Devosia species: D. insulae, D. limi, and D. soli.</title>
        <authorList>
            <person name="Hassan Y.I."/>
            <person name="Lepp D."/>
            <person name="Zhou T."/>
        </authorList>
    </citation>
    <scope>NUCLEOTIDE SEQUENCE [LARGE SCALE GENOMIC DNA]</scope>
    <source>
        <strain evidence="4 5">DS-56</strain>
    </source>
</reference>
<keyword evidence="1" id="KW-0175">Coiled coil</keyword>
<keyword evidence="2" id="KW-1133">Transmembrane helix</keyword>
<evidence type="ECO:0000256" key="2">
    <source>
        <dbReference type="SAM" id="Phobius"/>
    </source>
</evidence>
<dbReference type="PROSITE" id="PS50930">
    <property type="entry name" value="HTH_LYTTR"/>
    <property type="match status" value="1"/>
</dbReference>
<dbReference type="PANTHER" id="PTHR37299:SF1">
    <property type="entry name" value="STAGE 0 SPORULATION PROTEIN A HOMOLOG"/>
    <property type="match status" value="1"/>
</dbReference>
<dbReference type="AlphaFoldDB" id="A0A1E5XJI2"/>
<organism evidence="4 5">
    <name type="scientific">Devosia insulae DS-56</name>
    <dbReference type="NCBI Taxonomy" id="1116389"/>
    <lineage>
        <taxon>Bacteria</taxon>
        <taxon>Pseudomonadati</taxon>
        <taxon>Pseudomonadota</taxon>
        <taxon>Alphaproteobacteria</taxon>
        <taxon>Hyphomicrobiales</taxon>
        <taxon>Devosiaceae</taxon>
        <taxon>Devosia</taxon>
    </lineage>
</organism>
<accession>A0A1E5XJI2</accession>
<protein>
    <recommendedName>
        <fullName evidence="3">HTH LytTR-type domain-containing protein</fullName>
    </recommendedName>
</protein>
<feature type="transmembrane region" description="Helical" evidence="2">
    <location>
        <begin position="19"/>
        <end position="39"/>
    </location>
</feature>
<dbReference type="Proteomes" id="UP000095463">
    <property type="component" value="Unassembled WGS sequence"/>
</dbReference>
<keyword evidence="5" id="KW-1185">Reference proteome</keyword>
<sequence>MAADLTGEAALERRVARRVFLIMTLFLIAIGVLNALGILTEAQREGRVLDPRVPFILELTSVLAMVALAPLVILFERRVPFTAETWRSALLWHALGSIAFSLLHIALFIVLRTAAFALILGLSYSFFTDLPTDLLYEYRKDIFPYSVLILMLGLQRSLEEHRREAEAARADARQTGKLTLKAGGHTIFLDAASLDWASAAGNYVEIRANGATHLARISLAALEQLLSDAGVDVARVHRSHLVNRAKVREIAPVRDGDFTIRMADGSELRGSRRYRQELA</sequence>
<evidence type="ECO:0000256" key="1">
    <source>
        <dbReference type="SAM" id="Coils"/>
    </source>
</evidence>
<name>A0A1E5XJI2_9HYPH</name>
<dbReference type="Pfam" id="PF04397">
    <property type="entry name" value="LytTR"/>
    <property type="match status" value="1"/>
</dbReference>
<feature type="transmembrane region" description="Helical" evidence="2">
    <location>
        <begin position="89"/>
        <end position="122"/>
    </location>
</feature>
<feature type="coiled-coil region" evidence="1">
    <location>
        <begin position="151"/>
        <end position="178"/>
    </location>
</feature>
<feature type="transmembrane region" description="Helical" evidence="2">
    <location>
        <begin position="59"/>
        <end position="77"/>
    </location>
</feature>
<dbReference type="InterPro" id="IPR012379">
    <property type="entry name" value="LytTR_MHYE"/>
</dbReference>
<dbReference type="SMART" id="SM00850">
    <property type="entry name" value="LytTR"/>
    <property type="match status" value="1"/>
</dbReference>
<keyword evidence="2" id="KW-0472">Membrane</keyword>
<dbReference type="GO" id="GO:0003677">
    <property type="term" value="F:DNA binding"/>
    <property type="evidence" value="ECO:0007669"/>
    <property type="project" value="InterPro"/>
</dbReference>
<feature type="domain" description="HTH LytTR-type" evidence="3">
    <location>
        <begin position="178"/>
        <end position="279"/>
    </location>
</feature>
<dbReference type="InterPro" id="IPR007492">
    <property type="entry name" value="LytTR_DNA-bd_dom"/>
</dbReference>
<dbReference type="PIRSF" id="PIRSF031767">
    <property type="entry name" value="MHYE_LytTR"/>
    <property type="match status" value="1"/>
</dbReference>
<dbReference type="PANTHER" id="PTHR37299">
    <property type="entry name" value="TRANSCRIPTIONAL REGULATOR-RELATED"/>
    <property type="match status" value="1"/>
</dbReference>
<dbReference type="RefSeq" id="WP_069911924.1">
    <property type="nucleotide sequence ID" value="NZ_LAJE02000357.1"/>
</dbReference>
<dbReference type="EMBL" id="LAJE02000357">
    <property type="protein sequence ID" value="OEO28747.1"/>
    <property type="molecule type" value="Genomic_DNA"/>
</dbReference>